<evidence type="ECO:0000256" key="2">
    <source>
        <dbReference type="ARBA" id="ARBA00023015"/>
    </source>
</evidence>
<gene>
    <name evidence="6" type="ORF">GCM10011289_16640</name>
</gene>
<dbReference type="InterPro" id="IPR037171">
    <property type="entry name" value="NagB/RpiA_transferase-like"/>
</dbReference>
<dbReference type="Proteomes" id="UP000645257">
    <property type="component" value="Unassembled WGS sequence"/>
</dbReference>
<dbReference type="InterPro" id="IPR036388">
    <property type="entry name" value="WH-like_DNA-bd_sf"/>
</dbReference>
<dbReference type="Gene3D" id="1.10.10.10">
    <property type="entry name" value="Winged helix-like DNA-binding domain superfamily/Winged helix DNA-binding domain"/>
    <property type="match status" value="1"/>
</dbReference>
<dbReference type="SMART" id="SM01134">
    <property type="entry name" value="DeoRC"/>
    <property type="match status" value="1"/>
</dbReference>
<evidence type="ECO:0000256" key="3">
    <source>
        <dbReference type="ARBA" id="ARBA00023125"/>
    </source>
</evidence>
<dbReference type="InterPro" id="IPR018356">
    <property type="entry name" value="Tscrpt_reg_HTH_DeoR_CS"/>
</dbReference>
<dbReference type="PRINTS" id="PR00037">
    <property type="entry name" value="HTHLACR"/>
</dbReference>
<keyword evidence="1" id="KW-0678">Repressor</keyword>
<dbReference type="Pfam" id="PF00455">
    <property type="entry name" value="DeoRC"/>
    <property type="match status" value="1"/>
</dbReference>
<reference evidence="6" key="1">
    <citation type="journal article" date="2014" name="Int. J. Syst. Evol. Microbiol.">
        <title>Complete genome sequence of Corynebacterium casei LMG S-19264T (=DSM 44701T), isolated from a smear-ripened cheese.</title>
        <authorList>
            <consortium name="US DOE Joint Genome Institute (JGI-PGF)"/>
            <person name="Walter F."/>
            <person name="Albersmeier A."/>
            <person name="Kalinowski J."/>
            <person name="Ruckert C."/>
        </authorList>
    </citation>
    <scope>NUCLEOTIDE SEQUENCE</scope>
    <source>
        <strain evidence="6">KCTC 32182</strain>
    </source>
</reference>
<dbReference type="InterPro" id="IPR001034">
    <property type="entry name" value="DeoR_HTH"/>
</dbReference>
<comment type="caution">
    <text evidence="6">The sequence shown here is derived from an EMBL/GenBank/DDBJ whole genome shotgun (WGS) entry which is preliminary data.</text>
</comment>
<dbReference type="Pfam" id="PF08220">
    <property type="entry name" value="HTH_DeoR"/>
    <property type="match status" value="1"/>
</dbReference>
<dbReference type="EMBL" id="BMYX01000007">
    <property type="protein sequence ID" value="GGY13967.1"/>
    <property type="molecule type" value="Genomic_DNA"/>
</dbReference>
<dbReference type="SMART" id="SM00420">
    <property type="entry name" value="HTH_DEOR"/>
    <property type="match status" value="1"/>
</dbReference>
<evidence type="ECO:0000313" key="7">
    <source>
        <dbReference type="Proteomes" id="UP000645257"/>
    </source>
</evidence>
<dbReference type="Gene3D" id="3.40.50.1360">
    <property type="match status" value="1"/>
</dbReference>
<keyword evidence="3" id="KW-0238">DNA-binding</keyword>
<dbReference type="PROSITE" id="PS51000">
    <property type="entry name" value="HTH_DEOR_2"/>
    <property type="match status" value="1"/>
</dbReference>
<feature type="domain" description="HTH deoR-type" evidence="5">
    <location>
        <begin position="3"/>
        <end position="58"/>
    </location>
</feature>
<dbReference type="PANTHER" id="PTHR30363">
    <property type="entry name" value="HTH-TYPE TRANSCRIPTIONAL REGULATOR SRLR-RELATED"/>
    <property type="match status" value="1"/>
</dbReference>
<dbReference type="GO" id="GO:0003677">
    <property type="term" value="F:DNA binding"/>
    <property type="evidence" value="ECO:0007669"/>
    <property type="project" value="UniProtKB-KW"/>
</dbReference>
<evidence type="ECO:0000313" key="6">
    <source>
        <dbReference type="EMBL" id="GGY13967.1"/>
    </source>
</evidence>
<sequence>MLTRQRRQWILSRLREEGLVVAATLSRELGVSEDTIRRDLRDLAARGCLLRVHGGALPASPATANLAGRAKVEPEGKRAIAKTAAAMVRPGQIVLLDGGTTCRELARQLPRDLVATVVTHSPTVAVELTDHEGIDVVLIGGRLFKHSMVTVGAAAVEMAGRIHADLYFMGVTGISAGAGLTTGDQEESGIKRALMGRAAETWVLASSEKLDAASPWVIAPCAEVSGVIVEHDAASACLAAIDALGVTVLRADSR</sequence>
<dbReference type="SUPFAM" id="SSF46785">
    <property type="entry name" value="Winged helix' DNA-binding domain"/>
    <property type="match status" value="1"/>
</dbReference>
<dbReference type="AlphaFoldDB" id="A0A918P279"/>
<keyword evidence="7" id="KW-1185">Reference proteome</keyword>
<evidence type="ECO:0000256" key="1">
    <source>
        <dbReference type="ARBA" id="ARBA00022491"/>
    </source>
</evidence>
<dbReference type="PROSITE" id="PS00894">
    <property type="entry name" value="HTH_DEOR_1"/>
    <property type="match status" value="1"/>
</dbReference>
<name>A0A918P279_9NEIS</name>
<keyword evidence="4" id="KW-0804">Transcription</keyword>
<dbReference type="SUPFAM" id="SSF100950">
    <property type="entry name" value="NagB/RpiA/CoA transferase-like"/>
    <property type="match status" value="1"/>
</dbReference>
<accession>A0A918P279</accession>
<organism evidence="6 7">
    <name type="scientific">Paludibacterium paludis</name>
    <dbReference type="NCBI Taxonomy" id="1225769"/>
    <lineage>
        <taxon>Bacteria</taxon>
        <taxon>Pseudomonadati</taxon>
        <taxon>Pseudomonadota</taxon>
        <taxon>Betaproteobacteria</taxon>
        <taxon>Neisseriales</taxon>
        <taxon>Chromobacteriaceae</taxon>
        <taxon>Paludibacterium</taxon>
    </lineage>
</organism>
<dbReference type="InterPro" id="IPR036390">
    <property type="entry name" value="WH_DNA-bd_sf"/>
</dbReference>
<keyword evidence="2" id="KW-0805">Transcription regulation</keyword>
<dbReference type="InterPro" id="IPR014036">
    <property type="entry name" value="DeoR-like_C"/>
</dbReference>
<dbReference type="RefSeq" id="WP_189533197.1">
    <property type="nucleotide sequence ID" value="NZ_BMYX01000007.1"/>
</dbReference>
<protein>
    <submittedName>
        <fullName evidence="6">DeoR family transcriptional regulator</fullName>
    </submittedName>
</protein>
<proteinExistence type="predicted"/>
<dbReference type="InterPro" id="IPR050313">
    <property type="entry name" value="Carb_Metab_HTH_regulators"/>
</dbReference>
<dbReference type="PANTHER" id="PTHR30363:SF4">
    <property type="entry name" value="GLYCEROL-3-PHOSPHATE REGULON REPRESSOR"/>
    <property type="match status" value="1"/>
</dbReference>
<evidence type="ECO:0000256" key="4">
    <source>
        <dbReference type="ARBA" id="ARBA00023163"/>
    </source>
</evidence>
<dbReference type="GO" id="GO:0003700">
    <property type="term" value="F:DNA-binding transcription factor activity"/>
    <property type="evidence" value="ECO:0007669"/>
    <property type="project" value="InterPro"/>
</dbReference>
<reference evidence="6" key="2">
    <citation type="submission" date="2020-09" db="EMBL/GenBank/DDBJ databases">
        <authorList>
            <person name="Sun Q."/>
            <person name="Kim S."/>
        </authorList>
    </citation>
    <scope>NUCLEOTIDE SEQUENCE</scope>
    <source>
        <strain evidence="6">KCTC 32182</strain>
    </source>
</reference>
<evidence type="ECO:0000259" key="5">
    <source>
        <dbReference type="PROSITE" id="PS51000"/>
    </source>
</evidence>